<dbReference type="RefSeq" id="WP_248159000.1">
    <property type="nucleotide sequence ID" value="NZ_JALNMJ010000026.1"/>
</dbReference>
<evidence type="ECO:0000313" key="4">
    <source>
        <dbReference type="Proteomes" id="UP001431221"/>
    </source>
</evidence>
<keyword evidence="1" id="KW-0732">Signal</keyword>
<organism evidence="3 4">
    <name type="scientific">Roseibium sediminicola</name>
    <dbReference type="NCBI Taxonomy" id="2933272"/>
    <lineage>
        <taxon>Bacteria</taxon>
        <taxon>Pseudomonadati</taxon>
        <taxon>Pseudomonadota</taxon>
        <taxon>Alphaproteobacteria</taxon>
        <taxon>Hyphomicrobiales</taxon>
        <taxon>Stappiaceae</taxon>
        <taxon>Roseibium</taxon>
    </lineage>
</organism>
<dbReference type="Pfam" id="PF00497">
    <property type="entry name" value="SBP_bac_3"/>
    <property type="match status" value="1"/>
</dbReference>
<protein>
    <submittedName>
        <fullName evidence="3">Transporter substrate-binding domain-containing protein</fullName>
    </submittedName>
</protein>
<dbReference type="Proteomes" id="UP001431221">
    <property type="component" value="Unassembled WGS sequence"/>
</dbReference>
<name>A0ABT0H304_9HYPH</name>
<evidence type="ECO:0000256" key="1">
    <source>
        <dbReference type="ARBA" id="ARBA00022729"/>
    </source>
</evidence>
<dbReference type="InterPro" id="IPR001638">
    <property type="entry name" value="Solute-binding_3/MltF_N"/>
</dbReference>
<evidence type="ECO:0000313" key="3">
    <source>
        <dbReference type="EMBL" id="MCK7615463.1"/>
    </source>
</evidence>
<reference evidence="3" key="1">
    <citation type="submission" date="2022-04" db="EMBL/GenBank/DDBJ databases">
        <title>Roseibium sp. CAU 1639 isolated from mud.</title>
        <authorList>
            <person name="Kim W."/>
        </authorList>
    </citation>
    <scope>NUCLEOTIDE SEQUENCE</scope>
    <source>
        <strain evidence="3">CAU 1639</strain>
    </source>
</reference>
<dbReference type="EMBL" id="JALNMJ010000026">
    <property type="protein sequence ID" value="MCK7615463.1"/>
    <property type="molecule type" value="Genomic_DNA"/>
</dbReference>
<dbReference type="SMART" id="SM00062">
    <property type="entry name" value="PBPb"/>
    <property type="match status" value="1"/>
</dbReference>
<feature type="domain" description="Solute-binding protein family 3/N-terminal" evidence="2">
    <location>
        <begin position="42"/>
        <end position="268"/>
    </location>
</feature>
<sequence length="271" mass="29280">MAIAFGQHGTALAQAGFAALIVLCLAVLPVPAFAVDCPRDGSLIAGAGDYRPYNIVEGDSVSGMDFEVIEAILDKMGCGLTKVPLPWARHLNAMQNGLVDIASPVTITPERESFARFTDPYITANEILFVATDTDPAYDSLQSFFEAGNRLGVIREYAYGGTYPALSAAYAGQIETTDSLELNLKQLMLGRVDAILGETYVVTAEINKLRAGGKIKPTEVVVASEPNFIMFAKKSVPADFVAAFNTQLQAMKRTGEFDRITEKYRSTQAVY</sequence>
<dbReference type="Gene3D" id="3.40.190.10">
    <property type="entry name" value="Periplasmic binding protein-like II"/>
    <property type="match status" value="2"/>
</dbReference>
<dbReference type="PANTHER" id="PTHR35936">
    <property type="entry name" value="MEMBRANE-BOUND LYTIC MUREIN TRANSGLYCOSYLASE F"/>
    <property type="match status" value="1"/>
</dbReference>
<gene>
    <name evidence="3" type="ORF">M0H32_25115</name>
</gene>
<proteinExistence type="predicted"/>
<comment type="caution">
    <text evidence="3">The sequence shown here is derived from an EMBL/GenBank/DDBJ whole genome shotgun (WGS) entry which is preliminary data.</text>
</comment>
<accession>A0ABT0H304</accession>
<dbReference type="SUPFAM" id="SSF53850">
    <property type="entry name" value="Periplasmic binding protein-like II"/>
    <property type="match status" value="1"/>
</dbReference>
<evidence type="ECO:0000259" key="2">
    <source>
        <dbReference type="SMART" id="SM00062"/>
    </source>
</evidence>
<keyword evidence="4" id="KW-1185">Reference proteome</keyword>
<dbReference type="PANTHER" id="PTHR35936:SF35">
    <property type="entry name" value="L-CYSTINE-BINDING PROTEIN TCYJ"/>
    <property type="match status" value="1"/>
</dbReference>